<dbReference type="InterPro" id="IPR009057">
    <property type="entry name" value="Homeodomain-like_sf"/>
</dbReference>
<evidence type="ECO:0000256" key="1">
    <source>
        <dbReference type="ARBA" id="ARBA00023125"/>
    </source>
</evidence>
<gene>
    <name evidence="4" type="ORF">FEM03_21115</name>
</gene>
<dbReference type="InterPro" id="IPR001647">
    <property type="entry name" value="HTH_TetR"/>
</dbReference>
<keyword evidence="5" id="KW-1185">Reference proteome</keyword>
<keyword evidence="1 2" id="KW-0238">DNA-binding</keyword>
<feature type="domain" description="HTH tetR-type" evidence="3">
    <location>
        <begin position="14"/>
        <end position="74"/>
    </location>
</feature>
<feature type="DNA-binding region" description="H-T-H motif" evidence="2">
    <location>
        <begin position="37"/>
        <end position="56"/>
    </location>
</feature>
<dbReference type="Gene3D" id="1.10.357.10">
    <property type="entry name" value="Tetracycline Repressor, domain 2"/>
    <property type="match status" value="1"/>
</dbReference>
<dbReference type="PROSITE" id="PS50977">
    <property type="entry name" value="HTH_TETR_2"/>
    <property type="match status" value="1"/>
</dbReference>
<evidence type="ECO:0000259" key="3">
    <source>
        <dbReference type="PROSITE" id="PS50977"/>
    </source>
</evidence>
<reference evidence="4 5" key="1">
    <citation type="submission" date="2019-05" db="EMBL/GenBank/DDBJ databases">
        <title>Verrucobacter flavum gen. nov., sp. nov. a new member of the family Verrucomicrobiaceae.</title>
        <authorList>
            <person name="Szuroczki S."/>
            <person name="Abbaszade G."/>
            <person name="Szabo A."/>
            <person name="Felfoldi T."/>
            <person name="Schumann P."/>
            <person name="Boka K."/>
            <person name="Keki Z."/>
            <person name="Toumi M."/>
            <person name="Toth E."/>
        </authorList>
    </citation>
    <scope>NUCLEOTIDE SEQUENCE [LARGE SCALE GENOMIC DNA]</scope>
    <source>
        <strain evidence="4 5">MG-N-17</strain>
    </source>
</reference>
<dbReference type="SUPFAM" id="SSF46689">
    <property type="entry name" value="Homeodomain-like"/>
    <property type="match status" value="1"/>
</dbReference>
<dbReference type="RefSeq" id="WP_138088299.1">
    <property type="nucleotide sequence ID" value="NZ_VAUV01000020.1"/>
</dbReference>
<evidence type="ECO:0000256" key="2">
    <source>
        <dbReference type="PROSITE-ProRule" id="PRU00335"/>
    </source>
</evidence>
<name>A0A5R8K8M7_9BACT</name>
<evidence type="ECO:0000313" key="4">
    <source>
        <dbReference type="EMBL" id="TLD68687.1"/>
    </source>
</evidence>
<accession>A0A5R8K8M7</accession>
<dbReference type="GO" id="GO:0003677">
    <property type="term" value="F:DNA binding"/>
    <property type="evidence" value="ECO:0007669"/>
    <property type="project" value="UniProtKB-UniRule"/>
</dbReference>
<protein>
    <submittedName>
        <fullName evidence="4">TetR/AcrR family transcriptional regulator</fullName>
    </submittedName>
</protein>
<dbReference type="Proteomes" id="UP000306196">
    <property type="component" value="Unassembled WGS sequence"/>
</dbReference>
<dbReference type="AlphaFoldDB" id="A0A5R8K8M7"/>
<organism evidence="4 5">
    <name type="scientific">Phragmitibacter flavus</name>
    <dbReference type="NCBI Taxonomy" id="2576071"/>
    <lineage>
        <taxon>Bacteria</taxon>
        <taxon>Pseudomonadati</taxon>
        <taxon>Verrucomicrobiota</taxon>
        <taxon>Verrucomicrobiia</taxon>
        <taxon>Verrucomicrobiales</taxon>
        <taxon>Verrucomicrobiaceae</taxon>
        <taxon>Phragmitibacter</taxon>
    </lineage>
</organism>
<dbReference type="EMBL" id="VAUV01000020">
    <property type="protein sequence ID" value="TLD68687.1"/>
    <property type="molecule type" value="Genomic_DNA"/>
</dbReference>
<dbReference type="OrthoDB" id="9810250at2"/>
<comment type="caution">
    <text evidence="4">The sequence shown here is derived from an EMBL/GenBank/DDBJ whole genome shotgun (WGS) entry which is preliminary data.</text>
</comment>
<dbReference type="Pfam" id="PF00440">
    <property type="entry name" value="TetR_N"/>
    <property type="match status" value="1"/>
</dbReference>
<dbReference type="InterPro" id="IPR050624">
    <property type="entry name" value="HTH-type_Tx_Regulator"/>
</dbReference>
<proteinExistence type="predicted"/>
<dbReference type="PANTHER" id="PTHR43479">
    <property type="entry name" value="ACREF/ENVCD OPERON REPRESSOR-RELATED"/>
    <property type="match status" value="1"/>
</dbReference>
<sequence>MPPVINATLDPRIVRTRQLLREALVGLLEEKDFEVITVQDIADRATVNRATVYAHYQDKYDLLADAIRAAFLEVLDRWMVGRVVTEEGPRQMLLAVCDFVGGLETKCKDGPKNRMCEPFLEAQVKEVLRDLLVPWVAEIEKGGQAELKATLWSWSIYAAAWEWLYRVRPGSAEDFADGAIALIRGGLE</sequence>
<evidence type="ECO:0000313" key="5">
    <source>
        <dbReference type="Proteomes" id="UP000306196"/>
    </source>
</evidence>
<dbReference type="PANTHER" id="PTHR43479:SF7">
    <property type="entry name" value="TETR-FAMILY TRANSCRIPTIONAL REGULATOR"/>
    <property type="match status" value="1"/>
</dbReference>